<gene>
    <name evidence="2" type="ORF">S01H1_29774</name>
</gene>
<dbReference type="AlphaFoldDB" id="X0U080"/>
<evidence type="ECO:0000313" key="2">
    <source>
        <dbReference type="EMBL" id="GAF92791.1"/>
    </source>
</evidence>
<keyword evidence="1" id="KW-1133">Transmembrane helix</keyword>
<accession>X0U080</accession>
<dbReference type="EMBL" id="BARS01018288">
    <property type="protein sequence ID" value="GAF92791.1"/>
    <property type="molecule type" value="Genomic_DNA"/>
</dbReference>
<name>X0U080_9ZZZZ</name>
<feature type="non-terminal residue" evidence="2">
    <location>
        <position position="1"/>
    </location>
</feature>
<organism evidence="2">
    <name type="scientific">marine sediment metagenome</name>
    <dbReference type="NCBI Taxonomy" id="412755"/>
    <lineage>
        <taxon>unclassified sequences</taxon>
        <taxon>metagenomes</taxon>
        <taxon>ecological metagenomes</taxon>
    </lineage>
</organism>
<evidence type="ECO:0000256" key="1">
    <source>
        <dbReference type="SAM" id="Phobius"/>
    </source>
</evidence>
<feature type="transmembrane region" description="Helical" evidence="1">
    <location>
        <begin position="45"/>
        <end position="64"/>
    </location>
</feature>
<protein>
    <submittedName>
        <fullName evidence="2">Uncharacterized protein</fullName>
    </submittedName>
</protein>
<proteinExistence type="predicted"/>
<keyword evidence="1" id="KW-0812">Transmembrane</keyword>
<keyword evidence="1" id="KW-0472">Membrane</keyword>
<comment type="caution">
    <text evidence="2">The sequence shown here is derived from an EMBL/GenBank/DDBJ whole genome shotgun (WGS) entry which is preliminary data.</text>
</comment>
<reference evidence="2" key="1">
    <citation type="journal article" date="2014" name="Front. Microbiol.">
        <title>High frequency of phylogenetically diverse reductive dehalogenase-homologous genes in deep subseafloor sedimentary metagenomes.</title>
        <authorList>
            <person name="Kawai M."/>
            <person name="Futagami T."/>
            <person name="Toyoda A."/>
            <person name="Takaki Y."/>
            <person name="Nishi S."/>
            <person name="Hori S."/>
            <person name="Arai W."/>
            <person name="Tsubouchi T."/>
            <person name="Morono Y."/>
            <person name="Uchiyama I."/>
            <person name="Ito T."/>
            <person name="Fujiyama A."/>
            <person name="Inagaki F."/>
            <person name="Takami H."/>
        </authorList>
    </citation>
    <scope>NUCLEOTIDE SEQUENCE</scope>
    <source>
        <strain evidence="2">Expedition CK06-06</strain>
    </source>
</reference>
<sequence>VPMIEIKIETSYVPLTHTIKQDIPTGVSVNIPPFKEQHGIGADPTITIVLTVAGIAIPFIVEWLRDLRKLPSEQQR</sequence>